<gene>
    <name evidence="1" type="ORF">APLA_LOCUS532</name>
</gene>
<dbReference type="Proteomes" id="UP000494106">
    <property type="component" value="Unassembled WGS sequence"/>
</dbReference>
<protein>
    <submittedName>
        <fullName evidence="1">Uncharacterized protein</fullName>
    </submittedName>
</protein>
<evidence type="ECO:0000313" key="1">
    <source>
        <dbReference type="EMBL" id="CAB3221261.1"/>
    </source>
</evidence>
<accession>A0A8S0YPG9</accession>
<sequence>MYPRYAIRLIQQSDSDISEIYKAMKTLTGNSRPKKKLLKSKDVQLIATSEHQLRHWREHFEEVYRSTTPTPTDTAQHTSIPSRLLDINVDPPTHDEVAKAIQSLKICKPSGLDLVTAEKTY</sequence>
<name>A0A8S0YPG9_ARCPL</name>
<dbReference type="OrthoDB" id="412793at2759"/>
<organism evidence="1 2">
    <name type="scientific">Arctia plantaginis</name>
    <name type="common">Wood tiger moth</name>
    <name type="synonym">Phalaena plantaginis</name>
    <dbReference type="NCBI Taxonomy" id="874455"/>
    <lineage>
        <taxon>Eukaryota</taxon>
        <taxon>Metazoa</taxon>
        <taxon>Ecdysozoa</taxon>
        <taxon>Arthropoda</taxon>
        <taxon>Hexapoda</taxon>
        <taxon>Insecta</taxon>
        <taxon>Pterygota</taxon>
        <taxon>Neoptera</taxon>
        <taxon>Endopterygota</taxon>
        <taxon>Lepidoptera</taxon>
        <taxon>Glossata</taxon>
        <taxon>Ditrysia</taxon>
        <taxon>Noctuoidea</taxon>
        <taxon>Erebidae</taxon>
        <taxon>Arctiinae</taxon>
        <taxon>Arctia</taxon>
    </lineage>
</organism>
<comment type="caution">
    <text evidence="1">The sequence shown here is derived from an EMBL/GenBank/DDBJ whole genome shotgun (WGS) entry which is preliminary data.</text>
</comment>
<reference evidence="1 2" key="1">
    <citation type="submission" date="2020-04" db="EMBL/GenBank/DDBJ databases">
        <authorList>
            <person name="Wallbank WR R."/>
            <person name="Pardo Diaz C."/>
            <person name="Kozak K."/>
            <person name="Martin S."/>
            <person name="Jiggins C."/>
            <person name="Moest M."/>
            <person name="Warren A I."/>
            <person name="Byers J.R.P. K."/>
            <person name="Montejo-Kovacevich G."/>
            <person name="Yen C E."/>
        </authorList>
    </citation>
    <scope>NUCLEOTIDE SEQUENCE [LARGE SCALE GENOMIC DNA]</scope>
</reference>
<dbReference type="AlphaFoldDB" id="A0A8S0YPG9"/>
<proteinExistence type="predicted"/>
<evidence type="ECO:0000313" key="2">
    <source>
        <dbReference type="Proteomes" id="UP000494106"/>
    </source>
</evidence>
<keyword evidence="2" id="KW-1185">Reference proteome</keyword>
<dbReference type="EMBL" id="CADEBC010000062">
    <property type="protein sequence ID" value="CAB3221261.1"/>
    <property type="molecule type" value="Genomic_DNA"/>
</dbReference>